<dbReference type="STRING" id="400092.PKOR_12400"/>
<dbReference type="PATRIC" id="fig|400092.3.peg.2703"/>
<sequence>MFKLRFSLILSILYLFILSKTYGQEQIGIWMKFDKSFTSGKNYDNPLYDVNEFKVHLTSPSGRKKMVNAFWDGGTTWRFRFAPDELGDWSYTLFALMKKIKGCIRYRAPLPVFRTKANSKFILREASRVLKLLIILHMQMALPSSTQPVRPGMALSNLLTKNGELTCSTG</sequence>
<accession>A0A0E3UXQ3</accession>
<dbReference type="AlphaFoldDB" id="A0A0E3UXQ3"/>
<evidence type="ECO:0000259" key="1">
    <source>
        <dbReference type="Pfam" id="PF16586"/>
    </source>
</evidence>
<evidence type="ECO:0000313" key="2">
    <source>
        <dbReference type="EMBL" id="AKD03776.1"/>
    </source>
</evidence>
<keyword evidence="3" id="KW-1185">Reference proteome</keyword>
<dbReference type="InterPro" id="IPR013783">
    <property type="entry name" value="Ig-like_fold"/>
</dbReference>
<proteinExistence type="predicted"/>
<gene>
    <name evidence="2" type="ORF">PKOR_12400</name>
</gene>
<dbReference type="RefSeq" id="WP_046311122.1">
    <property type="nucleotide sequence ID" value="NZ_CBCSCY010000003.1"/>
</dbReference>
<dbReference type="InterPro" id="IPR032260">
    <property type="entry name" value="DUF5060"/>
</dbReference>
<reference evidence="2 3" key="1">
    <citation type="journal article" date="2015" name="Sci. Rep.">
        <title>Unraveling adaptation of Pontibacter korlensis to radiation and infertility in desert through complete genome and comparative transcriptomic analysis.</title>
        <authorList>
            <person name="Dai J."/>
            <person name="Dai W."/>
            <person name="Qiu C."/>
            <person name="Yang Z."/>
            <person name="Zhang Y."/>
            <person name="Zhou M."/>
            <person name="Zhang L."/>
            <person name="Fang C."/>
            <person name="Gao Q."/>
            <person name="Yang Q."/>
            <person name="Li X."/>
            <person name="Wang Z."/>
            <person name="Wang Z."/>
            <person name="Jia Z."/>
            <person name="Chen X."/>
        </authorList>
    </citation>
    <scope>NUCLEOTIDE SEQUENCE [LARGE SCALE GENOMIC DNA]</scope>
    <source>
        <strain evidence="2 3">X14-1T</strain>
    </source>
</reference>
<dbReference type="EMBL" id="CP009621">
    <property type="protein sequence ID" value="AKD03776.1"/>
    <property type="molecule type" value="Genomic_DNA"/>
</dbReference>
<dbReference type="Proteomes" id="UP000033109">
    <property type="component" value="Chromosome"/>
</dbReference>
<dbReference type="KEGG" id="pko:PKOR_12400"/>
<organism evidence="2 3">
    <name type="scientific">Pontibacter korlensis</name>
    <dbReference type="NCBI Taxonomy" id="400092"/>
    <lineage>
        <taxon>Bacteria</taxon>
        <taxon>Pseudomonadati</taxon>
        <taxon>Bacteroidota</taxon>
        <taxon>Cytophagia</taxon>
        <taxon>Cytophagales</taxon>
        <taxon>Hymenobacteraceae</taxon>
        <taxon>Pontibacter</taxon>
    </lineage>
</organism>
<evidence type="ECO:0000313" key="3">
    <source>
        <dbReference type="Proteomes" id="UP000033109"/>
    </source>
</evidence>
<dbReference type="Pfam" id="PF16586">
    <property type="entry name" value="DUF5060"/>
    <property type="match status" value="1"/>
</dbReference>
<protein>
    <recommendedName>
        <fullName evidence="1">DUF5060 domain-containing protein</fullName>
    </recommendedName>
</protein>
<name>A0A0E3UXQ3_9BACT</name>
<dbReference type="Gene3D" id="2.60.40.10">
    <property type="entry name" value="Immunoglobulins"/>
    <property type="match status" value="1"/>
</dbReference>
<dbReference type="HOGENOM" id="CLU_1569265_0_0_10"/>
<feature type="domain" description="DUF5060" evidence="1">
    <location>
        <begin position="27"/>
        <end position="93"/>
    </location>
</feature>